<dbReference type="InterPro" id="IPR002035">
    <property type="entry name" value="VWF_A"/>
</dbReference>
<name>A0A8J8GJH9_9BACI</name>
<dbReference type="CDD" id="cd00198">
    <property type="entry name" value="vWFA"/>
    <property type="match status" value="1"/>
</dbReference>
<organism evidence="2 3">
    <name type="scientific">Calidifontibacillus erzurumensis</name>
    <dbReference type="NCBI Taxonomy" id="2741433"/>
    <lineage>
        <taxon>Bacteria</taxon>
        <taxon>Bacillati</taxon>
        <taxon>Bacillota</taxon>
        <taxon>Bacilli</taxon>
        <taxon>Bacillales</taxon>
        <taxon>Bacillaceae</taxon>
        <taxon>Calidifontibacillus/Schinkia group</taxon>
        <taxon>Calidifontibacillus</taxon>
    </lineage>
</organism>
<dbReference type="InterPro" id="IPR036465">
    <property type="entry name" value="vWFA_dom_sf"/>
</dbReference>
<dbReference type="AlphaFoldDB" id="A0A8J8GJH9"/>
<sequence length="247" mass="26919">MKKGTLKQILLITDGCSNSGEDPVAMAALAKEQGITVNVIGVMQNDTVGEEGRREIEEIALSGGGISQIVYTKQLSQTVQMVTRKAMTQTLQGVVNAELKQILGKTSTIEDLPPEKRGEVMEVVDELGETVDLEVLILIDISGSMKDKIPTVKEALFDLSISLNSRIGKNRFSIFTFPGKRGDADKILDWTPKLDSISSIFPKLTSGGITPTGPAIRAAIQQFSVKKSRTLRSWISDDDEYIEETGF</sequence>
<evidence type="ECO:0000313" key="3">
    <source>
        <dbReference type="Proteomes" id="UP000625804"/>
    </source>
</evidence>
<dbReference type="Pfam" id="PF00092">
    <property type="entry name" value="VWA"/>
    <property type="match status" value="1"/>
</dbReference>
<dbReference type="Proteomes" id="UP000625804">
    <property type="component" value="Unassembled WGS sequence"/>
</dbReference>
<dbReference type="Gene3D" id="3.40.50.410">
    <property type="entry name" value="von Willebrand factor, type A domain"/>
    <property type="match status" value="1"/>
</dbReference>
<reference evidence="2" key="1">
    <citation type="submission" date="2020-06" db="EMBL/GenBank/DDBJ databases">
        <title>A novel thermopfilic bacterium from Erzurum, Turkey.</title>
        <authorList>
            <person name="Adiguzel A."/>
            <person name="Ay H."/>
            <person name="Baltaci M.O."/>
        </authorList>
    </citation>
    <scope>NUCLEOTIDE SEQUENCE</scope>
    <source>
        <strain evidence="2">P2</strain>
    </source>
</reference>
<dbReference type="SUPFAM" id="SSF53300">
    <property type="entry name" value="vWA-like"/>
    <property type="match status" value="2"/>
</dbReference>
<protein>
    <submittedName>
        <fullName evidence="2">VWA domain-containing protein</fullName>
    </submittedName>
</protein>
<evidence type="ECO:0000259" key="1">
    <source>
        <dbReference type="PROSITE" id="PS50234"/>
    </source>
</evidence>
<gene>
    <name evidence="2" type="ORF">HR057_14210</name>
</gene>
<feature type="domain" description="VWFA" evidence="1">
    <location>
        <begin position="1"/>
        <end position="91"/>
    </location>
</feature>
<keyword evidence="3" id="KW-1185">Reference proteome</keyword>
<comment type="caution">
    <text evidence="2">The sequence shown here is derived from an EMBL/GenBank/DDBJ whole genome shotgun (WGS) entry which is preliminary data.</text>
</comment>
<proteinExistence type="predicted"/>
<dbReference type="RefSeq" id="WP_173732102.1">
    <property type="nucleotide sequence ID" value="NZ_JABTTE010000023.1"/>
</dbReference>
<dbReference type="EMBL" id="JABTTE010000023">
    <property type="protein sequence ID" value="NSL52906.1"/>
    <property type="molecule type" value="Genomic_DNA"/>
</dbReference>
<accession>A0A8J8GJH9</accession>
<dbReference type="PROSITE" id="PS50234">
    <property type="entry name" value="VWFA"/>
    <property type="match status" value="1"/>
</dbReference>
<evidence type="ECO:0000313" key="2">
    <source>
        <dbReference type="EMBL" id="NSL52906.1"/>
    </source>
</evidence>